<protein>
    <submittedName>
        <fullName evidence="1">Uncharacterized protein</fullName>
    </submittedName>
</protein>
<evidence type="ECO:0000313" key="2">
    <source>
        <dbReference type="Proteomes" id="UP001499895"/>
    </source>
</evidence>
<dbReference type="Proteomes" id="UP001499895">
    <property type="component" value="Unassembled WGS sequence"/>
</dbReference>
<gene>
    <name evidence="1" type="ORF">GCM10009544_64720</name>
</gene>
<dbReference type="EMBL" id="BAAAHB010000158">
    <property type="protein sequence ID" value="GAA0495923.1"/>
    <property type="molecule type" value="Genomic_DNA"/>
</dbReference>
<name>A0ABP3LD25_9ACTN</name>
<sequence length="55" mass="5880">MTESETAAKGLPESWNEGIAVTGSWCAAHRRTPLLGTRPPGRCVIGPLNTALTFR</sequence>
<dbReference type="RefSeq" id="WP_344097835.1">
    <property type="nucleotide sequence ID" value="NZ_BAAAHB010000158.1"/>
</dbReference>
<accession>A0ABP3LD25</accession>
<proteinExistence type="predicted"/>
<comment type="caution">
    <text evidence="1">The sequence shown here is derived from an EMBL/GenBank/DDBJ whole genome shotgun (WGS) entry which is preliminary data.</text>
</comment>
<keyword evidence="2" id="KW-1185">Reference proteome</keyword>
<evidence type="ECO:0000313" key="1">
    <source>
        <dbReference type="EMBL" id="GAA0495923.1"/>
    </source>
</evidence>
<reference evidence="2" key="1">
    <citation type="journal article" date="2019" name="Int. J. Syst. Evol. Microbiol.">
        <title>The Global Catalogue of Microorganisms (GCM) 10K type strain sequencing project: providing services to taxonomists for standard genome sequencing and annotation.</title>
        <authorList>
            <consortium name="The Broad Institute Genomics Platform"/>
            <consortium name="The Broad Institute Genome Sequencing Center for Infectious Disease"/>
            <person name="Wu L."/>
            <person name="Ma J."/>
        </authorList>
    </citation>
    <scope>NUCLEOTIDE SEQUENCE [LARGE SCALE GENOMIC DNA]</scope>
    <source>
        <strain evidence="2">JCM 10649</strain>
    </source>
</reference>
<organism evidence="1 2">
    <name type="scientific">Streptomyces stramineus</name>
    <dbReference type="NCBI Taxonomy" id="173861"/>
    <lineage>
        <taxon>Bacteria</taxon>
        <taxon>Bacillati</taxon>
        <taxon>Actinomycetota</taxon>
        <taxon>Actinomycetes</taxon>
        <taxon>Kitasatosporales</taxon>
        <taxon>Streptomycetaceae</taxon>
        <taxon>Streptomyces</taxon>
    </lineage>
</organism>